<organism evidence="2">
    <name type="scientific">Glyptapanteles indiensis</name>
    <name type="common">Parasitoid wasp</name>
    <dbReference type="NCBI Taxonomy" id="92994"/>
    <lineage>
        <taxon>Eukaryota</taxon>
        <taxon>Metazoa</taxon>
        <taxon>Ecdysozoa</taxon>
        <taxon>Arthropoda</taxon>
        <taxon>Hexapoda</taxon>
        <taxon>Insecta</taxon>
        <taxon>Pterygota</taxon>
        <taxon>Neoptera</taxon>
        <taxon>Endopterygota</taxon>
        <taxon>Hymenoptera</taxon>
        <taxon>Apocrita</taxon>
        <taxon>Ichneumonoidea</taxon>
        <taxon>Braconidae</taxon>
        <taxon>Microgastrinae</taxon>
        <taxon>Glyptapanteles</taxon>
    </lineage>
</organism>
<protein>
    <submittedName>
        <fullName evidence="2">EP1-like protein</fullName>
    </submittedName>
</protein>
<feature type="chain" id="PRO_5002863123" evidence="1">
    <location>
        <begin position="22"/>
        <end position="270"/>
    </location>
</feature>
<evidence type="ECO:0000313" key="2">
    <source>
        <dbReference type="EMBL" id="ACE75397.1"/>
    </source>
</evidence>
<accession>B7S922</accession>
<dbReference type="EMBL" id="EF710657">
    <property type="protein sequence ID" value="ACE75397.1"/>
    <property type="molecule type" value="Genomic_DNA"/>
</dbReference>
<name>B7S922_GLYIN</name>
<gene>
    <name evidence="2" type="ORF">GIP_L8_0110</name>
</gene>
<proteinExistence type="predicted"/>
<keyword evidence="1" id="KW-0732">Signal</keyword>
<dbReference type="AlphaFoldDB" id="B7S922"/>
<feature type="signal peptide" evidence="1">
    <location>
        <begin position="1"/>
        <end position="21"/>
    </location>
</feature>
<sequence>MFGKLLVVVLALCIGISMVEARRNRPHLRSIECTKEILPVFESEYILIESLKTPCMMKATTVNLTDTIIFMNDTSLHIIAHRVILGNSQFYGNNFSISIVADSVLLDGNRFNGNHQNFDILGSSVVIARNTFGGDDSNYKVKGLYFFEEHNMFVGENQNHIRKEVTSEQIRNEHPEELPTYKTLDLNFVKMDSNTFAFEFNLIRSHNLYDGSSQTHLLRAAKIKETLNMYNGLPQTHEAFGTNVVSDLNMYPGPVTHRINGVDQKDWGAI</sequence>
<reference evidence="2" key="1">
    <citation type="submission" date="2007-06" db="EMBL/GenBank/DDBJ databases">
        <title>Bracovirus Evolution: Comparative Genomics of Multiple Viral and Proviral Genomes.</title>
        <authorList>
            <person name="Desjardins C.A."/>
            <person name="Gundersen-Rindal D.E."/>
            <person name="Hostetler J.B."/>
            <person name="Tallon L.J."/>
            <person name="Utterback T.R."/>
            <person name="Fuester R.W."/>
            <person name="Schatz M.C."/>
            <person name="Pedroni M.J."/>
            <person name="Fadrosh D.W."/>
            <person name="Haas B.J."/>
            <person name="Toms B.S."/>
            <person name="Chen D."/>
            <person name="Nene V."/>
        </authorList>
    </citation>
    <scope>NUCLEOTIDE SEQUENCE</scope>
</reference>
<evidence type="ECO:0000256" key="1">
    <source>
        <dbReference type="SAM" id="SignalP"/>
    </source>
</evidence>